<dbReference type="Pfam" id="PF08241">
    <property type="entry name" value="Methyltransf_11"/>
    <property type="match status" value="1"/>
</dbReference>
<dbReference type="InterPro" id="IPR013216">
    <property type="entry name" value="Methyltransf_11"/>
</dbReference>
<dbReference type="Proteomes" id="UP000864563">
    <property type="component" value="Unassembled WGS sequence"/>
</dbReference>
<protein>
    <submittedName>
        <fullName evidence="2">Class I SAM-dependent methyltransferase</fullName>
    </submittedName>
</protein>
<dbReference type="InterPro" id="IPR029063">
    <property type="entry name" value="SAM-dependent_MTases_sf"/>
</dbReference>
<dbReference type="CDD" id="cd02440">
    <property type="entry name" value="AdoMet_MTases"/>
    <property type="match status" value="1"/>
</dbReference>
<organism evidence="2">
    <name type="scientific">Citrobacter farmeri</name>
    <dbReference type="NCBI Taxonomy" id="67824"/>
    <lineage>
        <taxon>Bacteria</taxon>
        <taxon>Pseudomonadati</taxon>
        <taxon>Pseudomonadota</taxon>
        <taxon>Gammaproteobacteria</taxon>
        <taxon>Enterobacterales</taxon>
        <taxon>Enterobacteriaceae</taxon>
        <taxon>Citrobacter</taxon>
    </lineage>
</organism>
<proteinExistence type="predicted"/>
<dbReference type="PANTHER" id="PTHR43591">
    <property type="entry name" value="METHYLTRANSFERASE"/>
    <property type="match status" value="1"/>
</dbReference>
<sequence length="269" mass="30761">MENNESICDFYESNFDEANRFAVNPLEFIRSQEIIKRFLTPSPMLIADIAGANGFYSFWLAEQGHHVHLLDLSNKHIEQARQRGQQSAVKLQSYTCGDARKLPWEGNTFDMVMLMGALYHLQDSVDRMQCIEECLRVLKPGGVAIFTYISRSASLVDGYKYQFINDPLFQRIVEIDLLTGNHENPESNPNYFTTAFFHTPSLIMQELQQTGFQDIRLFAVEGFASIIDTDEILQVEDKKALLLKYLRLTEELPELQGISSHLLAVARKA</sequence>
<feature type="domain" description="Methyltransferase type 11" evidence="1">
    <location>
        <begin position="48"/>
        <end position="146"/>
    </location>
</feature>
<dbReference type="GO" id="GO:0032259">
    <property type="term" value="P:methylation"/>
    <property type="evidence" value="ECO:0007669"/>
    <property type="project" value="UniProtKB-KW"/>
</dbReference>
<reference evidence="2" key="1">
    <citation type="journal article" date="2018" name="Genome Biol.">
        <title>SKESA: strategic k-mer extension for scrupulous assemblies.</title>
        <authorList>
            <person name="Souvorov A."/>
            <person name="Agarwala R."/>
            <person name="Lipman D.J."/>
        </authorList>
    </citation>
    <scope>NUCLEOTIDE SEQUENCE</scope>
    <source>
        <strain evidence="2">YDC697-2</strain>
    </source>
</reference>
<accession>A0A8H9TYR1</accession>
<dbReference type="AlphaFoldDB" id="A0A8H9TYR1"/>
<evidence type="ECO:0000313" key="2">
    <source>
        <dbReference type="EMBL" id="HAT1589330.1"/>
    </source>
</evidence>
<keyword evidence="2" id="KW-0489">Methyltransferase</keyword>
<gene>
    <name evidence="2" type="ORF">I8Y00_005765</name>
</gene>
<dbReference type="OrthoDB" id="9760689at2"/>
<name>A0A8H9TYR1_9ENTR</name>
<dbReference type="Gene3D" id="3.40.50.150">
    <property type="entry name" value="Vaccinia Virus protein VP39"/>
    <property type="match status" value="1"/>
</dbReference>
<reference evidence="2" key="2">
    <citation type="submission" date="2020-11" db="EMBL/GenBank/DDBJ databases">
        <authorList>
            <consortium name="NCBI Pathogen Detection Project"/>
        </authorList>
    </citation>
    <scope>NUCLEOTIDE SEQUENCE</scope>
    <source>
        <strain evidence="2">YDC697-2</strain>
    </source>
</reference>
<dbReference type="EMBL" id="DACSDU010000086">
    <property type="protein sequence ID" value="HAT1589330.1"/>
    <property type="molecule type" value="Genomic_DNA"/>
</dbReference>
<dbReference type="SUPFAM" id="SSF53335">
    <property type="entry name" value="S-adenosyl-L-methionine-dependent methyltransferases"/>
    <property type="match status" value="1"/>
</dbReference>
<dbReference type="KEGG" id="cfar:CI104_11470"/>
<comment type="caution">
    <text evidence="2">The sequence shown here is derived from an EMBL/GenBank/DDBJ whole genome shotgun (WGS) entry which is preliminary data.</text>
</comment>
<dbReference type="GeneID" id="92973547"/>
<evidence type="ECO:0000259" key="1">
    <source>
        <dbReference type="Pfam" id="PF08241"/>
    </source>
</evidence>
<keyword evidence="2" id="KW-0808">Transferase</keyword>
<dbReference type="GO" id="GO:0008757">
    <property type="term" value="F:S-adenosylmethionine-dependent methyltransferase activity"/>
    <property type="evidence" value="ECO:0007669"/>
    <property type="project" value="InterPro"/>
</dbReference>
<dbReference type="RefSeq" id="WP_042319532.1">
    <property type="nucleotide sequence ID" value="NZ_CABMNX010000001.1"/>
</dbReference>